<dbReference type="PANTHER" id="PTHR12598">
    <property type="entry name" value="COPPER HOMEOSTASIS PROTEIN CUTC"/>
    <property type="match status" value="1"/>
</dbReference>
<evidence type="ECO:0000256" key="2">
    <source>
        <dbReference type="ARBA" id="ARBA00019014"/>
    </source>
</evidence>
<reference evidence="3" key="1">
    <citation type="submission" date="2025-05" db="UniProtKB">
        <authorList>
            <consortium name="Ensembl"/>
        </authorList>
    </citation>
    <scope>IDENTIFICATION</scope>
</reference>
<dbReference type="GO" id="GO:0005507">
    <property type="term" value="F:copper ion binding"/>
    <property type="evidence" value="ECO:0007669"/>
    <property type="project" value="TreeGrafter"/>
</dbReference>
<name>A0A8C4N6I5_EPTBU</name>
<comment type="similarity">
    <text evidence="1">Belongs to the CutC family.</text>
</comment>
<dbReference type="InterPro" id="IPR005627">
    <property type="entry name" value="CutC-like"/>
</dbReference>
<dbReference type="Gene3D" id="3.20.20.380">
    <property type="entry name" value="Copper homeostasis (CutC) domain"/>
    <property type="match status" value="1"/>
</dbReference>
<dbReference type="Ensembl" id="ENSEBUT00000002527.1">
    <property type="protein sequence ID" value="ENSEBUP00000002179.1"/>
    <property type="gene ID" value="ENSEBUG00000001690.1"/>
</dbReference>
<dbReference type="PANTHER" id="PTHR12598:SF0">
    <property type="entry name" value="COPPER HOMEOSTASIS PROTEIN CUTC HOMOLOG"/>
    <property type="match status" value="1"/>
</dbReference>
<dbReference type="AlphaFoldDB" id="A0A8C4N6I5"/>
<dbReference type="GeneTree" id="ENSGT00390000008454"/>
<protein>
    <recommendedName>
        <fullName evidence="2">Copper homeostasis protein cutC homolog</fullName>
    </recommendedName>
</protein>
<organism evidence="3 4">
    <name type="scientific">Eptatretus burgeri</name>
    <name type="common">Inshore hagfish</name>
    <dbReference type="NCBI Taxonomy" id="7764"/>
    <lineage>
        <taxon>Eukaryota</taxon>
        <taxon>Metazoa</taxon>
        <taxon>Chordata</taxon>
        <taxon>Craniata</taxon>
        <taxon>Vertebrata</taxon>
        <taxon>Cyclostomata</taxon>
        <taxon>Myxini</taxon>
        <taxon>Myxiniformes</taxon>
        <taxon>Myxinidae</taxon>
        <taxon>Eptatretinae</taxon>
        <taxon>Eptatretus</taxon>
    </lineage>
</organism>
<dbReference type="InterPro" id="IPR036822">
    <property type="entry name" value="CutC-like_dom_sf"/>
</dbReference>
<sequence length="123" mass="13056">MVQDPVTALEDIISLGFSRVLTSGGELSALDGLPMIRKLIEQANGRITVVPGGGITERNLQRILEGSGACEFHCSASTSRDSDMQIRNGAVRMGTPFCSSEFSIKVADASRVRTLCSIAKGLL</sequence>
<evidence type="ECO:0000256" key="1">
    <source>
        <dbReference type="ARBA" id="ARBA00007768"/>
    </source>
</evidence>
<evidence type="ECO:0000313" key="3">
    <source>
        <dbReference type="Ensembl" id="ENSEBUP00000002145.1"/>
    </source>
</evidence>
<dbReference type="Ensembl" id="ENSEBUT00000002492.1">
    <property type="protein sequence ID" value="ENSEBUP00000002145.1"/>
    <property type="gene ID" value="ENSEBUG00000001690.1"/>
</dbReference>
<dbReference type="Proteomes" id="UP000694388">
    <property type="component" value="Unplaced"/>
</dbReference>
<keyword evidence="4" id="KW-1185">Reference proteome</keyword>
<proteinExistence type="inferred from homology"/>
<evidence type="ECO:0000313" key="4">
    <source>
        <dbReference type="Proteomes" id="UP000694388"/>
    </source>
</evidence>
<dbReference type="Pfam" id="PF03932">
    <property type="entry name" value="CutC"/>
    <property type="match status" value="1"/>
</dbReference>
<dbReference type="SUPFAM" id="SSF110395">
    <property type="entry name" value="CutC-like"/>
    <property type="match status" value="1"/>
</dbReference>
<accession>A0A8C4N6I5</accession>